<evidence type="ECO:0000256" key="10">
    <source>
        <dbReference type="ARBA" id="ARBA00023136"/>
    </source>
</evidence>
<keyword evidence="8" id="KW-0735">Signal-anchor</keyword>
<sequence>MFRCSPCSENAGSVEWRVGAGFCPLLVWGFSGSCAGSGSPLPPFQMTRCFPWRPWMHLTEEPFSLRVLSQRWSLPLWFHTEDQETATVAVTRSCPFSSGGAVGFSHIFQATLSASTVPRPPVWSQAIVQLYKRTTSIIFYGTDFRAYEAPLPRLRHQTWALFHEESPMNNYVLSHGPGIRLFNYTATFRRESDYPLTLQWLPSLEYLLEPVAVSLEEKNRLRREGLAPVLYMQSHCDVPSDRDRYVKELMKYIKIDSYGKCLNNKPLPEYLEDTATATGEEPKFMNFVARYKFHLALENGLCPDYMTEKLWRPLHQGCVPVYRGASAVADWMPNDRSVIIVDDFPSPKALADFLIHLDENDDEYAKYLEFKNPSRITNTRLLESLKTREWGVNDMSKPNYLNGFECYVCDQENARLAAERAHKKAPKMNQPPRPKMANNSHMGCPLPSPGYGDVKDLPSDDGWLQIWPQDYWQSLDQAEGLESLIRHNESDPSLLWKHMQSIAVSRARGKH</sequence>
<dbReference type="InterPro" id="IPR038577">
    <property type="entry name" value="GT10-like_C_sf"/>
</dbReference>
<evidence type="ECO:0000259" key="17">
    <source>
        <dbReference type="Pfam" id="PF17039"/>
    </source>
</evidence>
<dbReference type="AlphaFoldDB" id="A0A668V7N4"/>
<evidence type="ECO:0000256" key="6">
    <source>
        <dbReference type="ARBA" id="ARBA00022692"/>
    </source>
</evidence>
<dbReference type="InterPro" id="IPR001503">
    <property type="entry name" value="Glyco_trans_10"/>
</dbReference>
<accession>A0A668V7N4</accession>
<dbReference type="GO" id="GO:0046920">
    <property type="term" value="F:alpha-(1-&gt;3)-fucosyltransferase activity"/>
    <property type="evidence" value="ECO:0007669"/>
    <property type="project" value="TreeGrafter"/>
</dbReference>
<evidence type="ECO:0000256" key="7">
    <source>
        <dbReference type="ARBA" id="ARBA00022824"/>
    </source>
</evidence>
<gene>
    <name evidence="18" type="primary">FUT11</name>
</gene>
<dbReference type="PANTHER" id="PTHR11929:SF198">
    <property type="entry name" value="ALPHA-(1,3)-FUCOSYLTRANSFERASE 11"/>
    <property type="match status" value="1"/>
</dbReference>
<dbReference type="PANTHER" id="PTHR11929">
    <property type="entry name" value="ALPHA- 1,3 -FUCOSYLTRANSFERASE"/>
    <property type="match status" value="1"/>
</dbReference>
<comment type="catalytic activity">
    <reaction evidence="12">
        <text>L-threonyl-[protein] + GDP-beta-L-fucose = 3-O-(alpha-L-fucosyl)-L-threonyl-[protein] + GDP + H(+)</text>
        <dbReference type="Rhea" id="RHEA:70491"/>
        <dbReference type="Rhea" id="RHEA-COMP:11060"/>
        <dbReference type="Rhea" id="RHEA-COMP:17915"/>
        <dbReference type="ChEBI" id="CHEBI:15378"/>
        <dbReference type="ChEBI" id="CHEBI:30013"/>
        <dbReference type="ChEBI" id="CHEBI:57273"/>
        <dbReference type="ChEBI" id="CHEBI:58189"/>
        <dbReference type="ChEBI" id="CHEBI:189631"/>
        <dbReference type="EC" id="2.4.1.221"/>
    </reaction>
    <physiologicalReaction direction="left-to-right" evidence="12">
        <dbReference type="Rhea" id="RHEA:70492"/>
    </physiologicalReaction>
</comment>
<dbReference type="InterPro" id="IPR031481">
    <property type="entry name" value="Glyco_tran_10_N"/>
</dbReference>
<name>A0A668V7N4_OREAU</name>
<keyword evidence="4 15" id="KW-0328">Glycosyltransferase</keyword>
<evidence type="ECO:0000256" key="14">
    <source>
        <dbReference type="ARBA" id="ARBA00058658"/>
    </source>
</evidence>
<comment type="function">
    <text evidence="14">Protein O-fucosyltransferase that specifically catalyzes O-fucosylation of serine or threonine residues in EMI domains of target proteins. Attaches fucose through an O-glycosidic linkage. O-fucosylation of EMI domain-containing proteins may be required for facilitating protein folding and secretion.</text>
</comment>
<proteinExistence type="inferred from homology"/>
<evidence type="ECO:0000256" key="3">
    <source>
        <dbReference type="ARBA" id="ARBA00008919"/>
    </source>
</evidence>
<keyword evidence="7" id="KW-0256">Endoplasmic reticulum</keyword>
<keyword evidence="11" id="KW-0325">Glycoprotein</keyword>
<dbReference type="SUPFAM" id="SSF53756">
    <property type="entry name" value="UDP-Glycosyltransferase/glycogen phosphorylase"/>
    <property type="match status" value="1"/>
</dbReference>
<keyword evidence="15" id="KW-0333">Golgi apparatus</keyword>
<comment type="similarity">
    <text evidence="3 15">Belongs to the glycosyltransferase 10 family.</text>
</comment>
<dbReference type="OMA" id="EHREWGV"/>
<evidence type="ECO:0000256" key="13">
    <source>
        <dbReference type="ARBA" id="ARBA00048647"/>
    </source>
</evidence>
<evidence type="ECO:0000256" key="11">
    <source>
        <dbReference type="ARBA" id="ARBA00023180"/>
    </source>
</evidence>
<evidence type="ECO:0000313" key="18">
    <source>
        <dbReference type="Ensembl" id="ENSOABP00000046218.2"/>
    </source>
</evidence>
<dbReference type="Pfam" id="PF00852">
    <property type="entry name" value="Glyco_transf_10"/>
    <property type="match status" value="1"/>
</dbReference>
<organism evidence="18 19">
    <name type="scientific">Oreochromis aureus</name>
    <name type="common">Israeli tilapia</name>
    <name type="synonym">Chromis aureus</name>
    <dbReference type="NCBI Taxonomy" id="47969"/>
    <lineage>
        <taxon>Eukaryota</taxon>
        <taxon>Metazoa</taxon>
        <taxon>Chordata</taxon>
        <taxon>Craniata</taxon>
        <taxon>Vertebrata</taxon>
        <taxon>Euteleostomi</taxon>
        <taxon>Actinopterygii</taxon>
        <taxon>Neopterygii</taxon>
        <taxon>Teleostei</taxon>
        <taxon>Neoteleostei</taxon>
        <taxon>Acanthomorphata</taxon>
        <taxon>Ovalentaria</taxon>
        <taxon>Cichlomorphae</taxon>
        <taxon>Cichliformes</taxon>
        <taxon>Cichlidae</taxon>
        <taxon>African cichlids</taxon>
        <taxon>Pseudocrenilabrinae</taxon>
        <taxon>Oreochromini</taxon>
        <taxon>Oreochromis</taxon>
    </lineage>
</organism>
<dbReference type="GO" id="GO:0046922">
    <property type="term" value="F:peptide-O-fucosyltransferase activity"/>
    <property type="evidence" value="ECO:0007669"/>
    <property type="project" value="UniProtKB-EC"/>
</dbReference>
<evidence type="ECO:0000256" key="5">
    <source>
        <dbReference type="ARBA" id="ARBA00022679"/>
    </source>
</evidence>
<evidence type="ECO:0000256" key="12">
    <source>
        <dbReference type="ARBA" id="ARBA00047273"/>
    </source>
</evidence>
<evidence type="ECO:0000256" key="9">
    <source>
        <dbReference type="ARBA" id="ARBA00022989"/>
    </source>
</evidence>
<comment type="subcellular location">
    <subcellularLocation>
        <location evidence="1">Endoplasmic reticulum membrane</location>
        <topology evidence="1">Single-pass type II membrane protein</topology>
    </subcellularLocation>
    <subcellularLocation>
        <location evidence="15">Golgi apparatus</location>
        <location evidence="15">Golgi stack membrane</location>
        <topology evidence="15">Single-pass type II membrane protein</topology>
    </subcellularLocation>
</comment>
<dbReference type="Pfam" id="PF17039">
    <property type="entry name" value="Glyco_tran_10_N"/>
    <property type="match status" value="1"/>
</dbReference>
<dbReference type="EC" id="2.4.1.-" evidence="15"/>
<evidence type="ECO:0000256" key="15">
    <source>
        <dbReference type="RuleBase" id="RU003832"/>
    </source>
</evidence>
<evidence type="ECO:0000256" key="4">
    <source>
        <dbReference type="ARBA" id="ARBA00022676"/>
    </source>
</evidence>
<feature type="domain" description="Fucosyltransferase N-terminal" evidence="17">
    <location>
        <begin position="130"/>
        <end position="195"/>
    </location>
</feature>
<keyword evidence="10" id="KW-0472">Membrane</keyword>
<dbReference type="Ensembl" id="ENSOABT00000047426.2">
    <property type="protein sequence ID" value="ENSOABP00000046218.2"/>
    <property type="gene ID" value="ENSOABG00000020727.2"/>
</dbReference>
<dbReference type="GO" id="GO:0032580">
    <property type="term" value="C:Golgi cisterna membrane"/>
    <property type="evidence" value="ECO:0007669"/>
    <property type="project" value="UniProtKB-SubCell"/>
</dbReference>
<evidence type="ECO:0000256" key="2">
    <source>
        <dbReference type="ARBA" id="ARBA00004922"/>
    </source>
</evidence>
<keyword evidence="9" id="KW-1133">Transmembrane helix</keyword>
<reference evidence="18" key="1">
    <citation type="submission" date="2025-08" db="UniProtKB">
        <authorList>
            <consortium name="Ensembl"/>
        </authorList>
    </citation>
    <scope>IDENTIFICATION</scope>
</reference>
<comment type="catalytic activity">
    <reaction evidence="13">
        <text>L-seryl-[protein] + GDP-beta-L-fucose = 3-O-(alpha-L-fucosyl)-L-seryl-[protein] + GDP + H(+)</text>
        <dbReference type="Rhea" id="RHEA:63644"/>
        <dbReference type="Rhea" id="RHEA-COMP:9863"/>
        <dbReference type="Rhea" id="RHEA-COMP:17914"/>
        <dbReference type="ChEBI" id="CHEBI:15378"/>
        <dbReference type="ChEBI" id="CHEBI:29999"/>
        <dbReference type="ChEBI" id="CHEBI:57273"/>
        <dbReference type="ChEBI" id="CHEBI:58189"/>
        <dbReference type="ChEBI" id="CHEBI:189632"/>
        <dbReference type="EC" id="2.4.1.221"/>
    </reaction>
    <physiologicalReaction direction="left-to-right" evidence="13">
        <dbReference type="Rhea" id="RHEA:63645"/>
    </physiologicalReaction>
</comment>
<reference evidence="18" key="2">
    <citation type="submission" date="2025-09" db="UniProtKB">
        <authorList>
            <consortium name="Ensembl"/>
        </authorList>
    </citation>
    <scope>IDENTIFICATION</scope>
</reference>
<evidence type="ECO:0000313" key="19">
    <source>
        <dbReference type="Proteomes" id="UP000472276"/>
    </source>
</evidence>
<evidence type="ECO:0000256" key="8">
    <source>
        <dbReference type="ARBA" id="ARBA00022968"/>
    </source>
</evidence>
<keyword evidence="6 15" id="KW-0812">Transmembrane</keyword>
<keyword evidence="19" id="KW-1185">Reference proteome</keyword>
<dbReference type="PROSITE" id="PS51257">
    <property type="entry name" value="PROKAR_LIPOPROTEIN"/>
    <property type="match status" value="1"/>
</dbReference>
<evidence type="ECO:0000256" key="1">
    <source>
        <dbReference type="ARBA" id="ARBA00004648"/>
    </source>
</evidence>
<dbReference type="Proteomes" id="UP000472276">
    <property type="component" value="Unassembled WGS sequence"/>
</dbReference>
<feature type="domain" description="Fucosyltransferase C-terminal" evidence="16">
    <location>
        <begin position="229"/>
        <end position="381"/>
    </location>
</feature>
<protein>
    <recommendedName>
        <fullName evidence="15">Fucosyltransferase</fullName>
        <ecNumber evidence="15">2.4.1.-</ecNumber>
    </recommendedName>
</protein>
<dbReference type="FunFam" id="3.40.50.11660:FF:000002">
    <property type="entry name" value="Alpha-(1,3)-fucosyltransferase"/>
    <property type="match status" value="1"/>
</dbReference>
<evidence type="ECO:0000259" key="16">
    <source>
        <dbReference type="Pfam" id="PF00852"/>
    </source>
</evidence>
<dbReference type="InterPro" id="IPR055270">
    <property type="entry name" value="Glyco_tran_10_C"/>
</dbReference>
<dbReference type="Gene3D" id="3.40.50.11660">
    <property type="entry name" value="Glycosyl transferase family 10, C-terminal domain"/>
    <property type="match status" value="1"/>
</dbReference>
<keyword evidence="5 15" id="KW-0808">Transferase</keyword>
<dbReference type="UniPathway" id="UPA00378"/>
<dbReference type="GO" id="GO:0005789">
    <property type="term" value="C:endoplasmic reticulum membrane"/>
    <property type="evidence" value="ECO:0007669"/>
    <property type="project" value="UniProtKB-SubCell"/>
</dbReference>
<comment type="pathway">
    <text evidence="2">Protein modification; protein glycosylation.</text>
</comment>